<evidence type="ECO:0000256" key="2">
    <source>
        <dbReference type="SAM" id="Coils"/>
    </source>
</evidence>
<reference evidence="5" key="1">
    <citation type="submission" date="2023-12" db="EMBL/GenBank/DDBJ databases">
        <authorList>
            <person name="Brown T."/>
        </authorList>
    </citation>
    <scope>NUCLEOTIDE SEQUENCE</scope>
</reference>
<comment type="similarity">
    <text evidence="1">Belongs to the TEX13 family.</text>
</comment>
<dbReference type="InterPro" id="IPR028193">
    <property type="entry name" value="TEX13A-D_N"/>
</dbReference>
<proteinExistence type="inferred from homology"/>
<gene>
    <name evidence="5" type="ORF">MPIPNATIZW_LOCUS18582</name>
</gene>
<feature type="coiled-coil region" evidence="2">
    <location>
        <begin position="76"/>
        <end position="117"/>
    </location>
</feature>
<feature type="region of interest" description="Disordered" evidence="3">
    <location>
        <begin position="236"/>
        <end position="305"/>
    </location>
</feature>
<dbReference type="EMBL" id="OY882879">
    <property type="protein sequence ID" value="CAK6450276.1"/>
    <property type="molecule type" value="Genomic_DNA"/>
</dbReference>
<accession>A0ABP0AIF2</accession>
<evidence type="ECO:0000259" key="4">
    <source>
        <dbReference type="Pfam" id="PF15186"/>
    </source>
</evidence>
<organism evidence="5 6">
    <name type="scientific">Pipistrellus nathusii</name>
    <name type="common">Nathusius' pipistrelle</name>
    <dbReference type="NCBI Taxonomy" id="59473"/>
    <lineage>
        <taxon>Eukaryota</taxon>
        <taxon>Metazoa</taxon>
        <taxon>Chordata</taxon>
        <taxon>Craniata</taxon>
        <taxon>Vertebrata</taxon>
        <taxon>Euteleostomi</taxon>
        <taxon>Mammalia</taxon>
        <taxon>Eutheria</taxon>
        <taxon>Laurasiatheria</taxon>
        <taxon>Chiroptera</taxon>
        <taxon>Yangochiroptera</taxon>
        <taxon>Vespertilionidae</taxon>
        <taxon>Pipistrellus</taxon>
    </lineage>
</organism>
<evidence type="ECO:0000313" key="6">
    <source>
        <dbReference type="Proteomes" id="UP001314169"/>
    </source>
</evidence>
<name>A0ABP0AIF2_PIPNA</name>
<keyword evidence="2" id="KW-0175">Coiled coil</keyword>
<dbReference type="PANTHER" id="PTHR23111:SF103">
    <property type="entry name" value="TEX13 FAMILY MEMBER C3-RELATED"/>
    <property type="match status" value="1"/>
</dbReference>
<evidence type="ECO:0000313" key="5">
    <source>
        <dbReference type="EMBL" id="CAK6450276.1"/>
    </source>
</evidence>
<feature type="compositionally biased region" description="Basic and acidic residues" evidence="3">
    <location>
        <begin position="283"/>
        <end position="295"/>
    </location>
</feature>
<evidence type="ECO:0000256" key="3">
    <source>
        <dbReference type="SAM" id="MobiDB-lite"/>
    </source>
</evidence>
<sequence length="305" mass="34956">MAISTGDSQSGFRYSEIVRFINEEVLQNGGGPDFYSTFSTRPWYEIEDKLRSIVINPQVPDTSKRAFAWSALALGVRAAERQRDDYARRVWRLQEQIEEQETSARIMASELQRLLRERDWLVWQCGRAQKDLQWTVGQREAMRWQLQLAEKRSQPVVPKPLAQRLWYDTQPLNVGEQSQVVVKVRQRSLGADPQREKIPGVLYVPGLLGPQMPTGVTDPPGRYLAVGSKKKKALQCDKESQGQKNGPVKSHFINPSEQSWSRDRTSEKQQPQAQVTSLLKGKKVFESQQEEKPRPQEWVLGLSVV</sequence>
<dbReference type="Proteomes" id="UP001314169">
    <property type="component" value="Chromosome X"/>
</dbReference>
<feature type="compositionally biased region" description="Polar residues" evidence="3">
    <location>
        <begin position="268"/>
        <end position="277"/>
    </location>
</feature>
<keyword evidence="6" id="KW-1185">Reference proteome</keyword>
<evidence type="ECO:0000256" key="1">
    <source>
        <dbReference type="ARBA" id="ARBA00008287"/>
    </source>
</evidence>
<feature type="domain" description="Testis-expressed protein 13 A-D N-terminal" evidence="4">
    <location>
        <begin position="6"/>
        <end position="147"/>
    </location>
</feature>
<dbReference type="PANTHER" id="PTHR23111">
    <property type="entry name" value="ZINC FINGER PROTEIN"/>
    <property type="match status" value="1"/>
</dbReference>
<dbReference type="Pfam" id="PF15186">
    <property type="entry name" value="TEX13"/>
    <property type="match status" value="1"/>
</dbReference>
<protein>
    <recommendedName>
        <fullName evidence="4">Testis-expressed protein 13 A-D N-terminal domain-containing protein</fullName>
    </recommendedName>
</protein>